<name>A0A8H7R7J6_9FUNG</name>
<evidence type="ECO:0000313" key="1">
    <source>
        <dbReference type="EMBL" id="KAG2205345.1"/>
    </source>
</evidence>
<organism evidence="1 2">
    <name type="scientific">Mucor plumbeus</name>
    <dbReference type="NCBI Taxonomy" id="97098"/>
    <lineage>
        <taxon>Eukaryota</taxon>
        <taxon>Fungi</taxon>
        <taxon>Fungi incertae sedis</taxon>
        <taxon>Mucoromycota</taxon>
        <taxon>Mucoromycotina</taxon>
        <taxon>Mucoromycetes</taxon>
        <taxon>Mucorales</taxon>
        <taxon>Mucorineae</taxon>
        <taxon>Mucoraceae</taxon>
        <taxon>Mucor</taxon>
    </lineage>
</organism>
<sequence>MALLKHPNNNNSECNDTKSKLSALHTFYSDLYTEERIDINSLDVMLNQINTVISKQNNDNMIKKLVLMMTLFKISREVQEALVLCGEIVVQVYNGTIKSGVFPRSWQQACVILLPKKGDLSDLSNYRPITLINTDCKVFTRLTV</sequence>
<proteinExistence type="predicted"/>
<dbReference type="AlphaFoldDB" id="A0A8H7R7J6"/>
<protein>
    <submittedName>
        <fullName evidence="1">Uncharacterized protein</fullName>
    </submittedName>
</protein>
<evidence type="ECO:0000313" key="2">
    <source>
        <dbReference type="Proteomes" id="UP000650833"/>
    </source>
</evidence>
<reference evidence="1" key="1">
    <citation type="submission" date="2020-12" db="EMBL/GenBank/DDBJ databases">
        <title>Metabolic potential, ecology and presence of endohyphal bacteria is reflected in genomic diversity of Mucoromycotina.</title>
        <authorList>
            <person name="Muszewska A."/>
            <person name="Okrasinska A."/>
            <person name="Steczkiewicz K."/>
            <person name="Drgas O."/>
            <person name="Orlowska M."/>
            <person name="Perlinska-Lenart U."/>
            <person name="Aleksandrzak-Piekarczyk T."/>
            <person name="Szatraj K."/>
            <person name="Zielenkiewicz U."/>
            <person name="Pilsyk S."/>
            <person name="Malc E."/>
            <person name="Mieczkowski P."/>
            <person name="Kruszewska J.S."/>
            <person name="Biernat P."/>
            <person name="Pawlowska J."/>
        </authorList>
    </citation>
    <scope>NUCLEOTIDE SEQUENCE</scope>
    <source>
        <strain evidence="1">CBS 226.32</strain>
    </source>
</reference>
<dbReference type="OrthoDB" id="5598377at2759"/>
<dbReference type="PANTHER" id="PTHR19446">
    <property type="entry name" value="REVERSE TRANSCRIPTASES"/>
    <property type="match status" value="1"/>
</dbReference>
<dbReference type="Proteomes" id="UP000650833">
    <property type="component" value="Unassembled WGS sequence"/>
</dbReference>
<accession>A0A8H7R7J6</accession>
<keyword evidence="2" id="KW-1185">Reference proteome</keyword>
<gene>
    <name evidence="1" type="ORF">INT46_011032</name>
</gene>
<dbReference type="EMBL" id="JAEPRC010000175">
    <property type="protein sequence ID" value="KAG2205345.1"/>
    <property type="molecule type" value="Genomic_DNA"/>
</dbReference>
<comment type="caution">
    <text evidence="1">The sequence shown here is derived from an EMBL/GenBank/DDBJ whole genome shotgun (WGS) entry which is preliminary data.</text>
</comment>